<dbReference type="InterPro" id="IPR013229">
    <property type="entry name" value="PEGA"/>
</dbReference>
<evidence type="ECO:0000313" key="4">
    <source>
        <dbReference type="Proteomes" id="UP000230586"/>
    </source>
</evidence>
<reference evidence="4" key="1">
    <citation type="submission" date="2017-09" db="EMBL/GenBank/DDBJ databases">
        <title>Depth-based differentiation of microbial function through sediment-hosted aquifers and enrichment of novel symbionts in the deep terrestrial subsurface.</title>
        <authorList>
            <person name="Probst A.J."/>
            <person name="Ladd B."/>
            <person name="Jarett J.K."/>
            <person name="Geller-Mcgrath D.E."/>
            <person name="Sieber C.M.K."/>
            <person name="Emerson J.B."/>
            <person name="Anantharaman K."/>
            <person name="Thomas B.C."/>
            <person name="Malmstrom R."/>
            <person name="Stieglmeier M."/>
            <person name="Klingl A."/>
            <person name="Woyke T."/>
            <person name="Ryan C.M."/>
            <person name="Banfield J.F."/>
        </authorList>
    </citation>
    <scope>NUCLEOTIDE SEQUENCE [LARGE SCALE GENOMIC DNA]</scope>
</reference>
<keyword evidence="1" id="KW-0812">Transmembrane</keyword>
<accession>A0A2M6XSP8</accession>
<gene>
    <name evidence="3" type="ORF">COT27_01920</name>
</gene>
<dbReference type="AlphaFoldDB" id="A0A2M6XSP8"/>
<name>A0A2M6XSP8_9BACT</name>
<feature type="domain" description="PEGA" evidence="2">
    <location>
        <begin position="44"/>
        <end position="108"/>
    </location>
</feature>
<dbReference type="Proteomes" id="UP000230586">
    <property type="component" value="Unassembled WGS sequence"/>
</dbReference>
<keyword evidence="1" id="KW-0472">Membrane</keyword>
<comment type="caution">
    <text evidence="3">The sequence shown here is derived from an EMBL/GenBank/DDBJ whole genome shotgun (WGS) entry which is preliminary data.</text>
</comment>
<organism evidence="3 4">
    <name type="scientific">Candidatus Kuenenbacteria bacterium CG08_land_8_20_14_0_20_37_23</name>
    <dbReference type="NCBI Taxonomy" id="1974617"/>
    <lineage>
        <taxon>Bacteria</taxon>
        <taxon>Candidatus Kueneniibacteriota</taxon>
    </lineage>
</organism>
<evidence type="ECO:0000259" key="2">
    <source>
        <dbReference type="Pfam" id="PF08308"/>
    </source>
</evidence>
<dbReference type="EMBL" id="PEXX01000036">
    <property type="protein sequence ID" value="PIU10667.1"/>
    <property type="molecule type" value="Genomic_DNA"/>
</dbReference>
<evidence type="ECO:0000313" key="3">
    <source>
        <dbReference type="EMBL" id="PIU10667.1"/>
    </source>
</evidence>
<feature type="transmembrane region" description="Helical" evidence="1">
    <location>
        <begin position="7"/>
        <end position="27"/>
    </location>
</feature>
<keyword evidence="1" id="KW-1133">Transmembrane helix</keyword>
<proteinExistence type="predicted"/>
<dbReference type="Pfam" id="PF08308">
    <property type="entry name" value="PEGA"/>
    <property type="match status" value="1"/>
</dbReference>
<dbReference type="SUPFAM" id="SSF82171">
    <property type="entry name" value="DPP6 N-terminal domain-like"/>
    <property type="match status" value="1"/>
</dbReference>
<protein>
    <recommendedName>
        <fullName evidence="2">PEGA domain-containing protein</fullName>
    </recommendedName>
</protein>
<sequence length="448" mass="52049">MTLFHRRIIYIIFFIIFSTAAPIIVFYSSGYRYNFKKNNWQKTGLIFLETKPKEVNVYLNGKKIDQYSPIHIKNLLPNEYTIILTKPGYAQWKKNISVYAGESTTIQYVRLFKDSPFPRMIVNGDINQAIFNENKTKIAYIKKNEAINNIYVLNISDNSSRHIYSTKEDIVKLAFVNNKLAVYLKNNILIIDALDPATFLNFSELSNVYTAANIKIDPNNTNYIYYLRDGYLMGFNLITRVNQTFDISNTRIIDYFVAYGKIYFLNNESLNKIMLKKASLENVDEKINITTFDSSNGYSIIEIKDNLIVVQNNTKQDLILFDETSGQKEIIKNITDYELSSDGNKLLFYNTLGLLSYDRLKNNDKYTLFARTAEQITASAWYSVDTHLLYIINGTTLKITENLYANRLTYDLIKLDNIRNILTDKKGDEIYFIAQIGNQRGLYRIEIE</sequence>
<evidence type="ECO:0000256" key="1">
    <source>
        <dbReference type="SAM" id="Phobius"/>
    </source>
</evidence>